<dbReference type="EMBL" id="BGPR01002533">
    <property type="protein sequence ID" value="GBM75019.1"/>
    <property type="molecule type" value="Genomic_DNA"/>
</dbReference>
<comment type="caution">
    <text evidence="1">The sequence shown here is derived from an EMBL/GenBank/DDBJ whole genome shotgun (WGS) entry which is preliminary data.</text>
</comment>
<evidence type="ECO:0000313" key="1">
    <source>
        <dbReference type="EMBL" id="GBM75019.1"/>
    </source>
</evidence>
<organism evidence="1 2">
    <name type="scientific">Araneus ventricosus</name>
    <name type="common">Orbweaver spider</name>
    <name type="synonym">Epeira ventricosa</name>
    <dbReference type="NCBI Taxonomy" id="182803"/>
    <lineage>
        <taxon>Eukaryota</taxon>
        <taxon>Metazoa</taxon>
        <taxon>Ecdysozoa</taxon>
        <taxon>Arthropoda</taxon>
        <taxon>Chelicerata</taxon>
        <taxon>Arachnida</taxon>
        <taxon>Araneae</taxon>
        <taxon>Araneomorphae</taxon>
        <taxon>Entelegynae</taxon>
        <taxon>Araneoidea</taxon>
        <taxon>Araneidae</taxon>
        <taxon>Araneus</taxon>
    </lineage>
</organism>
<proteinExistence type="predicted"/>
<dbReference type="AlphaFoldDB" id="A0A4Y2ICK3"/>
<name>A0A4Y2ICK3_ARAVE</name>
<sequence>MDFVIFTRFLMTRTTPEAAFPFSKPSHCTTRKCDSDAFEVYQACKCGSTWVEMGPESATVPFRNRAFAYMRHLHLQNTVVLVLFSGGSST</sequence>
<gene>
    <name evidence="1" type="ORF">AVEN_111960_1</name>
</gene>
<reference evidence="1 2" key="1">
    <citation type="journal article" date="2019" name="Sci. Rep.">
        <title>Orb-weaving spider Araneus ventricosus genome elucidates the spidroin gene catalogue.</title>
        <authorList>
            <person name="Kono N."/>
            <person name="Nakamura H."/>
            <person name="Ohtoshi R."/>
            <person name="Moran D.A.P."/>
            <person name="Shinohara A."/>
            <person name="Yoshida Y."/>
            <person name="Fujiwara M."/>
            <person name="Mori M."/>
            <person name="Tomita M."/>
            <person name="Arakawa K."/>
        </authorList>
    </citation>
    <scope>NUCLEOTIDE SEQUENCE [LARGE SCALE GENOMIC DNA]</scope>
</reference>
<accession>A0A4Y2ICK3</accession>
<protein>
    <submittedName>
        <fullName evidence="1">Uncharacterized protein</fullName>
    </submittedName>
</protein>
<evidence type="ECO:0000313" key="2">
    <source>
        <dbReference type="Proteomes" id="UP000499080"/>
    </source>
</evidence>
<keyword evidence="2" id="KW-1185">Reference proteome</keyword>
<dbReference type="Proteomes" id="UP000499080">
    <property type="component" value="Unassembled WGS sequence"/>
</dbReference>